<dbReference type="GeneID" id="108673155"/>
<dbReference type="PANTHER" id="PTHR47156:SF10">
    <property type="entry name" value="E3 UBIQUITIN-PROTEIN LIGASE TRIM-21-RELATED"/>
    <property type="match status" value="1"/>
</dbReference>
<proteinExistence type="predicted"/>
<dbReference type="OrthoDB" id="5600418at2759"/>
<dbReference type="Gene3D" id="3.30.160.60">
    <property type="entry name" value="Classic Zinc Finger"/>
    <property type="match status" value="1"/>
</dbReference>
<organism evidence="8 9">
    <name type="scientific">Hyalella azteca</name>
    <name type="common">Amphipod</name>
    <dbReference type="NCBI Taxonomy" id="294128"/>
    <lineage>
        <taxon>Eukaryota</taxon>
        <taxon>Metazoa</taxon>
        <taxon>Ecdysozoa</taxon>
        <taxon>Arthropoda</taxon>
        <taxon>Crustacea</taxon>
        <taxon>Multicrustacea</taxon>
        <taxon>Malacostraca</taxon>
        <taxon>Eumalacostraca</taxon>
        <taxon>Peracarida</taxon>
        <taxon>Amphipoda</taxon>
        <taxon>Senticaudata</taxon>
        <taxon>Talitrida</taxon>
        <taxon>Talitroidea</taxon>
        <taxon>Hyalellidae</taxon>
        <taxon>Hyalella</taxon>
    </lineage>
</organism>
<reference evidence="9" key="1">
    <citation type="submission" date="2025-08" db="UniProtKB">
        <authorList>
            <consortium name="RefSeq"/>
        </authorList>
    </citation>
    <scope>IDENTIFICATION</scope>
    <source>
        <tissue evidence="9">Whole organism</tissue>
    </source>
</reference>
<dbReference type="AlphaFoldDB" id="A0A8B7NTW9"/>
<evidence type="ECO:0000256" key="4">
    <source>
        <dbReference type="PROSITE-ProRule" id="PRU00024"/>
    </source>
</evidence>
<name>A0A8B7NTW9_HYAAZ</name>
<feature type="coiled-coil region" evidence="5">
    <location>
        <begin position="155"/>
        <end position="208"/>
    </location>
</feature>
<protein>
    <submittedName>
        <fullName evidence="9">E3 ubiquitin-protein ligase TRIM38-like</fullName>
    </submittedName>
</protein>
<dbReference type="Proteomes" id="UP000694843">
    <property type="component" value="Unplaced"/>
</dbReference>
<evidence type="ECO:0000256" key="3">
    <source>
        <dbReference type="ARBA" id="ARBA00022833"/>
    </source>
</evidence>
<dbReference type="RefSeq" id="XP_018016431.1">
    <property type="nucleotide sequence ID" value="XM_018160942.1"/>
</dbReference>
<evidence type="ECO:0000259" key="6">
    <source>
        <dbReference type="PROSITE" id="PS50089"/>
    </source>
</evidence>
<dbReference type="Pfam" id="PF13445">
    <property type="entry name" value="zf-RING_UBOX"/>
    <property type="match status" value="1"/>
</dbReference>
<dbReference type="InterPro" id="IPR001841">
    <property type="entry name" value="Znf_RING"/>
</dbReference>
<dbReference type="KEGG" id="hazt:108673155"/>
<dbReference type="InterPro" id="IPR013083">
    <property type="entry name" value="Znf_RING/FYVE/PHD"/>
</dbReference>
<evidence type="ECO:0000313" key="8">
    <source>
        <dbReference type="Proteomes" id="UP000694843"/>
    </source>
</evidence>
<evidence type="ECO:0000313" key="9">
    <source>
        <dbReference type="RefSeq" id="XP_018016431.1"/>
    </source>
</evidence>
<dbReference type="OMA" id="SWIDELM"/>
<evidence type="ECO:0000256" key="2">
    <source>
        <dbReference type="ARBA" id="ARBA00022771"/>
    </source>
</evidence>
<dbReference type="Gene3D" id="3.30.40.10">
    <property type="entry name" value="Zinc/RING finger domain, C3HC4 (zinc finger)"/>
    <property type="match status" value="1"/>
</dbReference>
<dbReference type="Pfam" id="PF00643">
    <property type="entry name" value="zf-B_box"/>
    <property type="match status" value="1"/>
</dbReference>
<evidence type="ECO:0000256" key="1">
    <source>
        <dbReference type="ARBA" id="ARBA00022723"/>
    </source>
</evidence>
<dbReference type="PROSITE" id="PS50119">
    <property type="entry name" value="ZF_BBOX"/>
    <property type="match status" value="1"/>
</dbReference>
<keyword evidence="1" id="KW-0479">Metal-binding</keyword>
<evidence type="ECO:0000256" key="5">
    <source>
        <dbReference type="SAM" id="Coils"/>
    </source>
</evidence>
<feature type="domain" description="B box-type" evidence="7">
    <location>
        <begin position="78"/>
        <end position="118"/>
    </location>
</feature>
<dbReference type="SMART" id="SM00184">
    <property type="entry name" value="RING"/>
    <property type="match status" value="1"/>
</dbReference>
<sequence>MECEVCFEEYDSGNHKPLCLACGHMFCFLCISSLPNDFGSTTKCPKCKKVTFQPVDDMSVVYALIPSENKPQRASRSQAGRSCPQHQKTLDYLCVDCMELVCFRCFKTTHAKHAVELVEDLLQGVEAVDARAVVRTKISGKLEPVNDMLSWIDELMNLNTDLKKWKDSLQDQKKTIEQDLQAWDGSVTEKDENKRRKYEEILSRLKSKPVGISELPEFKAKLDAASRKCEVKCNNLA</sequence>
<dbReference type="InterPro" id="IPR052667">
    <property type="entry name" value="E3_ubiquitin-ligase_RING"/>
</dbReference>
<dbReference type="GO" id="GO:0008270">
    <property type="term" value="F:zinc ion binding"/>
    <property type="evidence" value="ECO:0007669"/>
    <property type="project" value="UniProtKB-KW"/>
</dbReference>
<dbReference type="SUPFAM" id="SSF57845">
    <property type="entry name" value="B-box zinc-binding domain"/>
    <property type="match status" value="1"/>
</dbReference>
<dbReference type="InterPro" id="IPR017907">
    <property type="entry name" value="Znf_RING_CS"/>
</dbReference>
<dbReference type="SUPFAM" id="SSF57850">
    <property type="entry name" value="RING/U-box"/>
    <property type="match status" value="1"/>
</dbReference>
<dbReference type="PROSITE" id="PS00518">
    <property type="entry name" value="ZF_RING_1"/>
    <property type="match status" value="1"/>
</dbReference>
<keyword evidence="3" id="KW-0862">Zinc</keyword>
<keyword evidence="5" id="KW-0175">Coiled coil</keyword>
<dbReference type="PANTHER" id="PTHR47156">
    <property type="entry name" value="PROTEIN CBG20824"/>
    <property type="match status" value="1"/>
</dbReference>
<dbReference type="SMART" id="SM00336">
    <property type="entry name" value="BBOX"/>
    <property type="match status" value="1"/>
</dbReference>
<evidence type="ECO:0000259" key="7">
    <source>
        <dbReference type="PROSITE" id="PS50119"/>
    </source>
</evidence>
<accession>A0A8B7NTW9</accession>
<keyword evidence="8" id="KW-1185">Reference proteome</keyword>
<dbReference type="PROSITE" id="PS50089">
    <property type="entry name" value="ZF_RING_2"/>
    <property type="match status" value="1"/>
</dbReference>
<dbReference type="InterPro" id="IPR027370">
    <property type="entry name" value="Znf-RING_euk"/>
</dbReference>
<dbReference type="InterPro" id="IPR000315">
    <property type="entry name" value="Znf_B-box"/>
</dbReference>
<feature type="domain" description="RING-type" evidence="6">
    <location>
        <begin position="3"/>
        <end position="48"/>
    </location>
</feature>
<keyword evidence="2 4" id="KW-0863">Zinc-finger</keyword>
<gene>
    <name evidence="9" type="primary">LOC108673155</name>
</gene>